<dbReference type="Proteomes" id="UP001209540">
    <property type="component" value="Unassembled WGS sequence"/>
</dbReference>
<dbReference type="Pfam" id="PF02221">
    <property type="entry name" value="E1_DerP2_DerF2"/>
    <property type="match status" value="1"/>
</dbReference>
<dbReference type="AlphaFoldDB" id="A0AAD5JWT9"/>
<dbReference type="InterPro" id="IPR003172">
    <property type="entry name" value="ML_dom"/>
</dbReference>
<reference evidence="10" key="1">
    <citation type="journal article" date="2022" name="IScience">
        <title>Evolution of zygomycete secretomes and the origins of terrestrial fungal ecologies.</title>
        <authorList>
            <person name="Chang Y."/>
            <person name="Wang Y."/>
            <person name="Mondo S."/>
            <person name="Ahrendt S."/>
            <person name="Andreopoulos W."/>
            <person name="Barry K."/>
            <person name="Beard J."/>
            <person name="Benny G.L."/>
            <person name="Blankenship S."/>
            <person name="Bonito G."/>
            <person name="Cuomo C."/>
            <person name="Desiro A."/>
            <person name="Gervers K.A."/>
            <person name="Hundley H."/>
            <person name="Kuo A."/>
            <person name="LaButti K."/>
            <person name="Lang B.F."/>
            <person name="Lipzen A."/>
            <person name="O'Donnell K."/>
            <person name="Pangilinan J."/>
            <person name="Reynolds N."/>
            <person name="Sandor L."/>
            <person name="Smith M.E."/>
            <person name="Tsang A."/>
            <person name="Grigoriev I.V."/>
            <person name="Stajich J.E."/>
            <person name="Spatafora J.W."/>
        </authorList>
    </citation>
    <scope>NUCLEOTIDE SEQUENCE</scope>
    <source>
        <strain evidence="10">RSA 2281</strain>
    </source>
</reference>
<evidence type="ECO:0000313" key="10">
    <source>
        <dbReference type="EMBL" id="KAI9244493.1"/>
    </source>
</evidence>
<feature type="domain" description="MD-2-related lipid-recognition" evidence="9">
    <location>
        <begin position="39"/>
        <end position="164"/>
    </location>
</feature>
<comment type="similarity">
    <text evidence="2">Belongs to the NPC2 family.</text>
</comment>
<dbReference type="GO" id="GO:0015918">
    <property type="term" value="P:sterol transport"/>
    <property type="evidence" value="ECO:0007669"/>
    <property type="project" value="InterPro"/>
</dbReference>
<accession>A0AAD5JWT9</accession>
<gene>
    <name evidence="10" type="ORF">BDA99DRAFT_529099</name>
</gene>
<dbReference type="InterPro" id="IPR014756">
    <property type="entry name" value="Ig_E-set"/>
</dbReference>
<keyword evidence="11" id="KW-1185">Reference proteome</keyword>
<evidence type="ECO:0000259" key="9">
    <source>
        <dbReference type="SMART" id="SM00737"/>
    </source>
</evidence>
<feature type="chain" id="PRO_5042244767" description="Phosphatidylglycerol/phosphatidylinositol transfer protein" evidence="8">
    <location>
        <begin position="21"/>
        <end position="167"/>
    </location>
</feature>
<comment type="caution">
    <text evidence="10">The sequence shown here is derived from an EMBL/GenBank/DDBJ whole genome shotgun (WGS) entry which is preliminary data.</text>
</comment>
<dbReference type="GO" id="GO:0032934">
    <property type="term" value="F:sterol binding"/>
    <property type="evidence" value="ECO:0007669"/>
    <property type="project" value="InterPro"/>
</dbReference>
<dbReference type="EMBL" id="JAIXMP010000059">
    <property type="protein sequence ID" value="KAI9244493.1"/>
    <property type="molecule type" value="Genomic_DNA"/>
</dbReference>
<name>A0AAD5JWT9_9FUNG</name>
<dbReference type="PANTHER" id="PTHR11306">
    <property type="entry name" value="NIEMANN PICK TYPE C2 PROTEIN NPC2-RELATED"/>
    <property type="match status" value="1"/>
</dbReference>
<evidence type="ECO:0000313" key="11">
    <source>
        <dbReference type="Proteomes" id="UP001209540"/>
    </source>
</evidence>
<comment type="function">
    <text evidence="1">Catalyzes the intermembrane transfer of phosphatidylglycerol and phosphatidylinositol.</text>
</comment>
<keyword evidence="7" id="KW-0445">Lipid transport</keyword>
<evidence type="ECO:0000256" key="6">
    <source>
        <dbReference type="ARBA" id="ARBA00022729"/>
    </source>
</evidence>
<feature type="signal peptide" evidence="8">
    <location>
        <begin position="1"/>
        <end position="20"/>
    </location>
</feature>
<protein>
    <recommendedName>
        <fullName evidence="4">Phosphatidylglycerol/phosphatidylinositol transfer protein</fullName>
    </recommendedName>
</protein>
<evidence type="ECO:0000256" key="5">
    <source>
        <dbReference type="ARBA" id="ARBA00022448"/>
    </source>
</evidence>
<dbReference type="PANTHER" id="PTHR11306:SF0">
    <property type="entry name" value="PHOSPHATIDYLGLYCEROL_PHOSPHATIDYLINOSITOL TRANSFER PROTEIN"/>
    <property type="match status" value="1"/>
</dbReference>
<keyword evidence="6 8" id="KW-0732">Signal</keyword>
<sequence>MRFDSTTAFLLAATCLLASAQPIEQQHSFMRPEEHGDIWSLCDNPSSHTLIAYKNGVDISPSIPHTGQDISVKINGNLLSEVTGGTVSIDLKLLSMIKVNKKLDLCSVLNSDIMGHKQCPLSAGDLLLEAKALIPREIPKLPLDGTIRISDQHDQTVTCIRLNFSLQ</sequence>
<organism evidence="10 11">
    <name type="scientific">Phascolomyces articulosus</name>
    <dbReference type="NCBI Taxonomy" id="60185"/>
    <lineage>
        <taxon>Eukaryota</taxon>
        <taxon>Fungi</taxon>
        <taxon>Fungi incertae sedis</taxon>
        <taxon>Mucoromycota</taxon>
        <taxon>Mucoromycotina</taxon>
        <taxon>Mucoromycetes</taxon>
        <taxon>Mucorales</taxon>
        <taxon>Lichtheimiaceae</taxon>
        <taxon>Phascolomyces</taxon>
    </lineage>
</organism>
<proteinExistence type="inferred from homology"/>
<evidence type="ECO:0000256" key="8">
    <source>
        <dbReference type="SAM" id="SignalP"/>
    </source>
</evidence>
<dbReference type="SMART" id="SM00737">
    <property type="entry name" value="ML"/>
    <property type="match status" value="1"/>
</dbReference>
<evidence type="ECO:0000256" key="4">
    <source>
        <dbReference type="ARBA" id="ARBA00016056"/>
    </source>
</evidence>
<evidence type="ECO:0000256" key="7">
    <source>
        <dbReference type="ARBA" id="ARBA00023055"/>
    </source>
</evidence>
<dbReference type="InterPro" id="IPR039670">
    <property type="entry name" value="NPC2-like"/>
</dbReference>
<evidence type="ECO:0000256" key="2">
    <source>
        <dbReference type="ARBA" id="ARBA00006370"/>
    </source>
</evidence>
<keyword evidence="5" id="KW-0813">Transport</keyword>
<dbReference type="Gene3D" id="2.60.40.770">
    <property type="match status" value="1"/>
</dbReference>
<dbReference type="SUPFAM" id="SSF81296">
    <property type="entry name" value="E set domains"/>
    <property type="match status" value="1"/>
</dbReference>
<evidence type="ECO:0000256" key="1">
    <source>
        <dbReference type="ARBA" id="ARBA00002053"/>
    </source>
</evidence>
<comment type="subunit">
    <text evidence="3">Monomer.</text>
</comment>
<reference evidence="10" key="2">
    <citation type="submission" date="2023-02" db="EMBL/GenBank/DDBJ databases">
        <authorList>
            <consortium name="DOE Joint Genome Institute"/>
            <person name="Mondo S.J."/>
            <person name="Chang Y."/>
            <person name="Wang Y."/>
            <person name="Ahrendt S."/>
            <person name="Andreopoulos W."/>
            <person name="Barry K."/>
            <person name="Beard J."/>
            <person name="Benny G.L."/>
            <person name="Blankenship S."/>
            <person name="Bonito G."/>
            <person name="Cuomo C."/>
            <person name="Desiro A."/>
            <person name="Gervers K.A."/>
            <person name="Hundley H."/>
            <person name="Kuo A."/>
            <person name="LaButti K."/>
            <person name="Lang B.F."/>
            <person name="Lipzen A."/>
            <person name="O'Donnell K."/>
            <person name="Pangilinan J."/>
            <person name="Reynolds N."/>
            <person name="Sandor L."/>
            <person name="Smith M.W."/>
            <person name="Tsang A."/>
            <person name="Grigoriev I.V."/>
            <person name="Stajich J.E."/>
            <person name="Spatafora J.W."/>
        </authorList>
    </citation>
    <scope>NUCLEOTIDE SEQUENCE</scope>
    <source>
        <strain evidence="10">RSA 2281</strain>
    </source>
</reference>
<evidence type="ECO:0000256" key="3">
    <source>
        <dbReference type="ARBA" id="ARBA00011245"/>
    </source>
</evidence>